<evidence type="ECO:0000256" key="6">
    <source>
        <dbReference type="ARBA" id="ARBA00023077"/>
    </source>
</evidence>
<evidence type="ECO:0000256" key="2">
    <source>
        <dbReference type="ARBA" id="ARBA00022448"/>
    </source>
</evidence>
<evidence type="ECO:0000259" key="11">
    <source>
        <dbReference type="Pfam" id="PF00593"/>
    </source>
</evidence>
<feature type="domain" description="TonB-dependent receptor-like beta-barrel" evidence="11">
    <location>
        <begin position="293"/>
        <end position="659"/>
    </location>
</feature>
<dbReference type="InterPro" id="IPR039426">
    <property type="entry name" value="TonB-dep_rcpt-like"/>
</dbReference>
<keyword evidence="4" id="KW-0812">Transmembrane</keyword>
<dbReference type="InterPro" id="IPR037066">
    <property type="entry name" value="Plug_dom_sf"/>
</dbReference>
<dbReference type="InterPro" id="IPR036942">
    <property type="entry name" value="Beta-barrel_TonB_sf"/>
</dbReference>
<dbReference type="Proteomes" id="UP000285013">
    <property type="component" value="Unassembled WGS sequence"/>
</dbReference>
<dbReference type="PANTHER" id="PTHR30069:SF29">
    <property type="entry name" value="HEMOGLOBIN AND HEMOGLOBIN-HAPTOGLOBIN-BINDING PROTEIN 1-RELATED"/>
    <property type="match status" value="1"/>
</dbReference>
<evidence type="ECO:0000256" key="5">
    <source>
        <dbReference type="ARBA" id="ARBA00022729"/>
    </source>
</evidence>
<evidence type="ECO:0000313" key="14">
    <source>
        <dbReference type="Proteomes" id="UP000285013"/>
    </source>
</evidence>
<keyword evidence="6 10" id="KW-0798">TonB box</keyword>
<keyword evidence="8 13" id="KW-0675">Receptor</keyword>
<reference evidence="13 14" key="1">
    <citation type="submission" date="2018-08" db="EMBL/GenBank/DDBJ databases">
        <title>A genome reference for cultivated species of the human gut microbiota.</title>
        <authorList>
            <person name="Zou Y."/>
            <person name="Xue W."/>
            <person name="Luo G."/>
        </authorList>
    </citation>
    <scope>NUCLEOTIDE SEQUENCE [LARGE SCALE GENOMIC DNA]</scope>
    <source>
        <strain evidence="13 14">AF36-16BH</strain>
    </source>
</reference>
<keyword evidence="3" id="KW-1134">Transmembrane beta strand</keyword>
<dbReference type="Pfam" id="PF07715">
    <property type="entry name" value="Plug"/>
    <property type="match status" value="1"/>
</dbReference>
<name>A0A3E4KNH3_9BACE</name>
<dbReference type="Gene3D" id="2.60.40.1120">
    <property type="entry name" value="Carboxypeptidase-like, regulatory domain"/>
    <property type="match status" value="1"/>
</dbReference>
<dbReference type="GO" id="GO:0015344">
    <property type="term" value="F:siderophore uptake transmembrane transporter activity"/>
    <property type="evidence" value="ECO:0007669"/>
    <property type="project" value="TreeGrafter"/>
</dbReference>
<evidence type="ECO:0000256" key="7">
    <source>
        <dbReference type="ARBA" id="ARBA00023136"/>
    </source>
</evidence>
<dbReference type="EMBL" id="QRPE01000022">
    <property type="protein sequence ID" value="RHL90064.1"/>
    <property type="molecule type" value="Genomic_DNA"/>
</dbReference>
<dbReference type="AlphaFoldDB" id="A0A3E4KNH3"/>
<comment type="subcellular location">
    <subcellularLocation>
        <location evidence="1">Cell outer membrane</location>
        <topology evidence="1">Multi-pass membrane protein</topology>
    </subcellularLocation>
</comment>
<dbReference type="PANTHER" id="PTHR30069">
    <property type="entry name" value="TONB-DEPENDENT OUTER MEMBRANE RECEPTOR"/>
    <property type="match status" value="1"/>
</dbReference>
<dbReference type="Gene3D" id="2.40.170.20">
    <property type="entry name" value="TonB-dependent receptor, beta-barrel domain"/>
    <property type="match status" value="1"/>
</dbReference>
<dbReference type="SUPFAM" id="SSF49464">
    <property type="entry name" value="Carboxypeptidase regulatory domain-like"/>
    <property type="match status" value="1"/>
</dbReference>
<dbReference type="Pfam" id="PF00593">
    <property type="entry name" value="TonB_dep_Rec_b-barrel"/>
    <property type="match status" value="1"/>
</dbReference>
<keyword evidence="2" id="KW-0813">Transport</keyword>
<gene>
    <name evidence="13" type="ORF">DWZ95_16445</name>
</gene>
<evidence type="ECO:0000313" key="13">
    <source>
        <dbReference type="EMBL" id="RHL90064.1"/>
    </source>
</evidence>
<feature type="domain" description="TonB-dependent receptor plug" evidence="12">
    <location>
        <begin position="119"/>
        <end position="229"/>
    </location>
</feature>
<evidence type="ECO:0000256" key="9">
    <source>
        <dbReference type="ARBA" id="ARBA00023237"/>
    </source>
</evidence>
<comment type="caution">
    <text evidence="13">The sequence shown here is derived from an EMBL/GenBank/DDBJ whole genome shotgun (WGS) entry which is preliminary data.</text>
</comment>
<evidence type="ECO:0000256" key="1">
    <source>
        <dbReference type="ARBA" id="ARBA00004571"/>
    </source>
</evidence>
<dbReference type="InterPro" id="IPR008969">
    <property type="entry name" value="CarboxyPept-like_regulatory"/>
</dbReference>
<sequence length="994" mass="111413">MANRYILFFLFILGFIQSGFCQHYTIKGRVVDNKNKSPMEFVTVYLPGYELWAISNEKGAFTINQVPAGKVKITAQYLGYVTQTLDIDVQKNIEDLLITLQESNLTLNEVVVTAQKKTSDPTTSYTIDRATLDHAQILNVSSLSTLLPGGKSTGDQNLASSDERIALRSGSSEMGNASFGTAITVDGVRLQNNSEMSETKGVGLRNIGSSNIESVEIITGIPSVEYGDLSNGIVKINTRKGKTPFIIELATQPKTKQIAISKGFLLGDRAGTINTSLERTKSTSDLASPHTAYDRNSLTLTYSNTLNRKAQRPLSLNAGFTGNIGGYNSEADPDAFKDTYTKTRDYTFRGNIGLNWLLNRPWITNLSLTASMSYSDKLSKVNTNKSSASTQPLIHSTQEGYFIASNYDENPNAEIILSPTGYWYQLAYTDNKPVSYAVKLKADWAKRWGKISNRIMLGAELNSSGNKGRGLYYDDMRYAPTWREYRYDELPFLNNIAGYLEDRIILPLGENSSSLKLTAGVRSDITYIKNSEYGTVNSFSPRFNAQYTLWKNADKWVSNLNVYGGVGKSVKLPSFEVLYPSPSYSDKLAFAPGTMSDGTTFYAYSTIPSKAIYNPDLKWQYTRQAEIGMEATIKGTRVSVSAFRNRTYNPYMRTNVYTPYSYNLTTQEHLNNCEIPSANRVYSIDQQTGIVTVTDKTGAYPSQELSYNTRNTFKSNIQYRNGSPVERMGLDWIIDFAQIPALRTSVRLDGNYYYYKGIEENLIAWMPSSASNMADGNPYKYVGYYGGSSITSTSSSTSASVSNGSLSKQLNMNLTITTHIPKIRMILSMRIEGSFYNYKKNLSEYSNGESRGFALENAGDYFSTDYDIYGKNKYVAVYPLYYSTWEDPDTRIPFAEKFTWAKENDTALYNELAKLVTKSSTSYYFNPNKISSYFSANINLTKEIGDFASISFYANNFFNHMGRVKSSQNNQESSLYNSSYIPQFYYGLSIRLKL</sequence>
<evidence type="ECO:0000256" key="10">
    <source>
        <dbReference type="RuleBase" id="RU003357"/>
    </source>
</evidence>
<dbReference type="GO" id="GO:0044718">
    <property type="term" value="P:siderophore transmembrane transport"/>
    <property type="evidence" value="ECO:0007669"/>
    <property type="project" value="TreeGrafter"/>
</dbReference>
<dbReference type="Pfam" id="PF13715">
    <property type="entry name" value="CarbopepD_reg_2"/>
    <property type="match status" value="1"/>
</dbReference>
<dbReference type="GO" id="GO:0009279">
    <property type="term" value="C:cell outer membrane"/>
    <property type="evidence" value="ECO:0007669"/>
    <property type="project" value="UniProtKB-SubCell"/>
</dbReference>
<dbReference type="InterPro" id="IPR012910">
    <property type="entry name" value="Plug_dom"/>
</dbReference>
<keyword evidence="7 10" id="KW-0472">Membrane</keyword>
<proteinExistence type="inferred from homology"/>
<evidence type="ECO:0000259" key="12">
    <source>
        <dbReference type="Pfam" id="PF07715"/>
    </source>
</evidence>
<keyword evidence="9" id="KW-0998">Cell outer membrane</keyword>
<evidence type="ECO:0000256" key="3">
    <source>
        <dbReference type="ARBA" id="ARBA00022452"/>
    </source>
</evidence>
<organism evidence="13 14">
    <name type="scientific">Bacteroides intestinalis</name>
    <dbReference type="NCBI Taxonomy" id="329854"/>
    <lineage>
        <taxon>Bacteria</taxon>
        <taxon>Pseudomonadati</taxon>
        <taxon>Bacteroidota</taxon>
        <taxon>Bacteroidia</taxon>
        <taxon>Bacteroidales</taxon>
        <taxon>Bacteroidaceae</taxon>
        <taxon>Bacteroides</taxon>
    </lineage>
</organism>
<comment type="similarity">
    <text evidence="10">Belongs to the TonB-dependent receptor family.</text>
</comment>
<accession>A0A3E4KNH3</accession>
<dbReference type="RefSeq" id="WP_117707960.1">
    <property type="nucleotide sequence ID" value="NZ_JAQEBS010000008.1"/>
</dbReference>
<keyword evidence="5" id="KW-0732">Signal</keyword>
<protein>
    <submittedName>
        <fullName evidence="13">TonB-dependent receptor</fullName>
    </submittedName>
</protein>
<evidence type="ECO:0000256" key="4">
    <source>
        <dbReference type="ARBA" id="ARBA00022692"/>
    </source>
</evidence>
<dbReference type="SUPFAM" id="SSF56935">
    <property type="entry name" value="Porins"/>
    <property type="match status" value="1"/>
</dbReference>
<dbReference type="InterPro" id="IPR000531">
    <property type="entry name" value="Beta-barrel_TonB"/>
</dbReference>
<evidence type="ECO:0000256" key="8">
    <source>
        <dbReference type="ARBA" id="ARBA00023170"/>
    </source>
</evidence>
<dbReference type="Gene3D" id="2.170.130.10">
    <property type="entry name" value="TonB-dependent receptor, plug domain"/>
    <property type="match status" value="1"/>
</dbReference>